<dbReference type="Proteomes" id="UP001241758">
    <property type="component" value="Unassembled WGS sequence"/>
</dbReference>
<dbReference type="EMBL" id="JASCTH010000018">
    <property type="protein sequence ID" value="MDI6102241.1"/>
    <property type="molecule type" value="Genomic_DNA"/>
</dbReference>
<proteinExistence type="predicted"/>
<evidence type="ECO:0000313" key="1">
    <source>
        <dbReference type="EMBL" id="MDI6102241.1"/>
    </source>
</evidence>
<name>A0ABT6WR76_9ACTN</name>
<keyword evidence="2" id="KW-1185">Reference proteome</keyword>
<accession>A0ABT6WR76</accession>
<protein>
    <submittedName>
        <fullName evidence="1">Uncharacterized protein</fullName>
    </submittedName>
</protein>
<organism evidence="1 2">
    <name type="scientific">Actinoplanes sandaracinus</name>
    <dbReference type="NCBI Taxonomy" id="3045177"/>
    <lineage>
        <taxon>Bacteria</taxon>
        <taxon>Bacillati</taxon>
        <taxon>Actinomycetota</taxon>
        <taxon>Actinomycetes</taxon>
        <taxon>Micromonosporales</taxon>
        <taxon>Micromonosporaceae</taxon>
        <taxon>Actinoplanes</taxon>
    </lineage>
</organism>
<sequence length="79" mass="9457">MTPHSFCRFRGDTRQESAENSKRRLLIQLEIDPPSPLVQFNPDNLKRDAIKRYLNFEVQSLRLERRYQLVTRYHVASLP</sequence>
<gene>
    <name evidence="1" type="ORF">QLQ12_26845</name>
</gene>
<reference evidence="1 2" key="1">
    <citation type="submission" date="2023-05" db="EMBL/GenBank/DDBJ databases">
        <title>Actinoplanes sp. NEAU-A12 genome sequencing.</title>
        <authorList>
            <person name="Wang Z.-S."/>
        </authorList>
    </citation>
    <scope>NUCLEOTIDE SEQUENCE [LARGE SCALE GENOMIC DNA]</scope>
    <source>
        <strain evidence="1 2">NEAU-A12</strain>
    </source>
</reference>
<dbReference type="RefSeq" id="WP_282763261.1">
    <property type="nucleotide sequence ID" value="NZ_JASCTH010000018.1"/>
</dbReference>
<comment type="caution">
    <text evidence="1">The sequence shown here is derived from an EMBL/GenBank/DDBJ whole genome shotgun (WGS) entry which is preliminary data.</text>
</comment>
<evidence type="ECO:0000313" key="2">
    <source>
        <dbReference type="Proteomes" id="UP001241758"/>
    </source>
</evidence>